<dbReference type="EMBL" id="CAJVQB010079311">
    <property type="protein sequence ID" value="CAG8845375.1"/>
    <property type="molecule type" value="Genomic_DNA"/>
</dbReference>
<comment type="caution">
    <text evidence="1">The sequence shown here is derived from an EMBL/GenBank/DDBJ whole genome shotgun (WGS) entry which is preliminary data.</text>
</comment>
<proteinExistence type="predicted"/>
<evidence type="ECO:0000313" key="1">
    <source>
        <dbReference type="EMBL" id="CAG8845375.1"/>
    </source>
</evidence>
<keyword evidence="2" id="KW-1185">Reference proteome</keyword>
<feature type="non-terminal residue" evidence="1">
    <location>
        <position position="1"/>
    </location>
</feature>
<accession>A0ABN7X0X4</accession>
<sequence>QLELDPWQYNSLSENDITQLFYLSSDMNKKLENELHCFINEIINNLNAEKYQETNEIDQLIEKQNNSTNKTKKCLKCFKSEIDNKK</sequence>
<reference evidence="1 2" key="1">
    <citation type="submission" date="2021-06" db="EMBL/GenBank/DDBJ databases">
        <authorList>
            <person name="Kallberg Y."/>
            <person name="Tangrot J."/>
            <person name="Rosling A."/>
        </authorList>
    </citation>
    <scope>NUCLEOTIDE SEQUENCE [LARGE SCALE GENOMIC DNA]</scope>
    <source>
        <strain evidence="1 2">120-4 pot B 10/14</strain>
    </source>
</reference>
<dbReference type="Proteomes" id="UP000789901">
    <property type="component" value="Unassembled WGS sequence"/>
</dbReference>
<protein>
    <submittedName>
        <fullName evidence="1">13116_t:CDS:1</fullName>
    </submittedName>
</protein>
<gene>
    <name evidence="1" type="ORF">GMARGA_LOCUS37600</name>
</gene>
<evidence type="ECO:0000313" key="2">
    <source>
        <dbReference type="Proteomes" id="UP000789901"/>
    </source>
</evidence>
<organism evidence="1 2">
    <name type="scientific">Gigaspora margarita</name>
    <dbReference type="NCBI Taxonomy" id="4874"/>
    <lineage>
        <taxon>Eukaryota</taxon>
        <taxon>Fungi</taxon>
        <taxon>Fungi incertae sedis</taxon>
        <taxon>Mucoromycota</taxon>
        <taxon>Glomeromycotina</taxon>
        <taxon>Glomeromycetes</taxon>
        <taxon>Diversisporales</taxon>
        <taxon>Gigasporaceae</taxon>
        <taxon>Gigaspora</taxon>
    </lineage>
</organism>
<name>A0ABN7X0X4_GIGMA</name>